<dbReference type="GO" id="GO:0000166">
    <property type="term" value="F:nucleotide binding"/>
    <property type="evidence" value="ECO:0007669"/>
    <property type="project" value="UniProtKB-KW"/>
</dbReference>
<sequence length="157" mass="18309">MKHLWAPWRMKYILKEKKEGCIFCEKPKENQDKKNYILYRGKFCFVILNAFPYNNGHLMIAPYAHIKNIEELNNNTLIELMSLCQKSITVLKERMDPQGFNIGINISKVAGAGILEHVHLHIVPRWEGDTNFMPVISDTRVIPQYLSETYNLLKPGF</sequence>
<dbReference type="EMBL" id="BART01000131">
    <property type="protein sequence ID" value="GAG65357.1"/>
    <property type="molecule type" value="Genomic_DNA"/>
</dbReference>
<dbReference type="EMBL" id="BART01000008">
    <property type="protein sequence ID" value="GAG60963.1"/>
    <property type="molecule type" value="Genomic_DNA"/>
</dbReference>
<dbReference type="InterPro" id="IPR011146">
    <property type="entry name" value="HIT-like"/>
</dbReference>
<dbReference type="CDD" id="cd01275">
    <property type="entry name" value="FHIT"/>
    <property type="match status" value="1"/>
</dbReference>
<accession>X1A598</accession>
<reference evidence="4" key="1">
    <citation type="journal article" date="2014" name="Front. Microbiol.">
        <title>High frequency of phylogenetically diverse reductive dehalogenase-homologous genes in deep subseafloor sedimentary metagenomes.</title>
        <authorList>
            <person name="Kawai M."/>
            <person name="Futagami T."/>
            <person name="Toyoda A."/>
            <person name="Takaki Y."/>
            <person name="Nishi S."/>
            <person name="Hori S."/>
            <person name="Arai W."/>
            <person name="Tsubouchi T."/>
            <person name="Morono Y."/>
            <person name="Uchiyama I."/>
            <person name="Ito T."/>
            <person name="Fujiyama A."/>
            <person name="Inagaki F."/>
            <person name="Takami H."/>
        </authorList>
    </citation>
    <scope>NUCLEOTIDE SEQUENCE</scope>
    <source>
        <strain evidence="4">Expedition CK06-06</strain>
    </source>
</reference>
<evidence type="ECO:0000256" key="1">
    <source>
        <dbReference type="ARBA" id="ARBA00022741"/>
    </source>
</evidence>
<name>X1A598_9ZZZZ</name>
<dbReference type="PANTHER" id="PTHR42997">
    <property type="entry name" value="HIT FAMILY HYDROLASE"/>
    <property type="match status" value="1"/>
</dbReference>
<dbReference type="Pfam" id="PF01230">
    <property type="entry name" value="HIT"/>
    <property type="match status" value="1"/>
</dbReference>
<dbReference type="PROSITE" id="PS51084">
    <property type="entry name" value="HIT_2"/>
    <property type="match status" value="1"/>
</dbReference>
<dbReference type="InterPro" id="IPR052908">
    <property type="entry name" value="AP-4-A_phosphorylase"/>
</dbReference>
<evidence type="ECO:0000313" key="3">
    <source>
        <dbReference type="EMBL" id="GAG60963.1"/>
    </source>
</evidence>
<dbReference type="GO" id="GO:0003824">
    <property type="term" value="F:catalytic activity"/>
    <property type="evidence" value="ECO:0007669"/>
    <property type="project" value="InterPro"/>
</dbReference>
<comment type="caution">
    <text evidence="4">The sequence shown here is derived from an EMBL/GenBank/DDBJ whole genome shotgun (WGS) entry which is preliminary data.</text>
</comment>
<proteinExistence type="predicted"/>
<dbReference type="InterPro" id="IPR039383">
    <property type="entry name" value="FHIT"/>
</dbReference>
<dbReference type="AlphaFoldDB" id="X1A598"/>
<feature type="domain" description="HIT" evidence="2">
    <location>
        <begin position="22"/>
        <end position="132"/>
    </location>
</feature>
<dbReference type="InterPro" id="IPR036265">
    <property type="entry name" value="HIT-like_sf"/>
</dbReference>
<organism evidence="4">
    <name type="scientific">marine sediment metagenome</name>
    <dbReference type="NCBI Taxonomy" id="412755"/>
    <lineage>
        <taxon>unclassified sequences</taxon>
        <taxon>metagenomes</taxon>
        <taxon>ecological metagenomes</taxon>
    </lineage>
</organism>
<evidence type="ECO:0000313" key="4">
    <source>
        <dbReference type="EMBL" id="GAG65357.1"/>
    </source>
</evidence>
<protein>
    <recommendedName>
        <fullName evidence="2">HIT domain-containing protein</fullName>
    </recommendedName>
</protein>
<gene>
    <name evidence="3" type="ORF">S01H4_00089</name>
    <name evidence="4" type="ORF">S01H4_00841</name>
</gene>
<keyword evidence="1" id="KW-0547">Nucleotide-binding</keyword>
<evidence type="ECO:0000259" key="2">
    <source>
        <dbReference type="PROSITE" id="PS51084"/>
    </source>
</evidence>
<dbReference type="Gene3D" id="3.30.428.10">
    <property type="entry name" value="HIT-like"/>
    <property type="match status" value="1"/>
</dbReference>
<dbReference type="PANTHER" id="PTHR42997:SF1">
    <property type="entry name" value="AP-4-A PHOSPHORYLASE"/>
    <property type="match status" value="1"/>
</dbReference>
<dbReference type="SUPFAM" id="SSF54197">
    <property type="entry name" value="HIT-like"/>
    <property type="match status" value="1"/>
</dbReference>